<evidence type="ECO:0008006" key="4">
    <source>
        <dbReference type="Google" id="ProtNLM"/>
    </source>
</evidence>
<organism evidence="2 3">
    <name type="scientific">Algivirga pacifica</name>
    <dbReference type="NCBI Taxonomy" id="1162670"/>
    <lineage>
        <taxon>Bacteria</taxon>
        <taxon>Pseudomonadati</taxon>
        <taxon>Bacteroidota</taxon>
        <taxon>Cytophagia</taxon>
        <taxon>Cytophagales</taxon>
        <taxon>Flammeovirgaceae</taxon>
        <taxon>Algivirga</taxon>
    </lineage>
</organism>
<sequence length="112" mass="12870">MNNYIYFLVLILLTSCEAFSTNDDNTIGIKGIFLEINHVHSGCFEISYLSNGCKKHFPLCNPKGGDFFRGAFQKGDSIIKLPNQEYFDIYRNGNKVKKIKFSYPQNLLDPYN</sequence>
<reference evidence="3" key="1">
    <citation type="journal article" date="2019" name="Int. J. Syst. Evol. Microbiol.">
        <title>The Global Catalogue of Microorganisms (GCM) 10K type strain sequencing project: providing services to taxonomists for standard genome sequencing and annotation.</title>
        <authorList>
            <consortium name="The Broad Institute Genomics Platform"/>
            <consortium name="The Broad Institute Genome Sequencing Center for Infectious Disease"/>
            <person name="Wu L."/>
            <person name="Ma J."/>
        </authorList>
    </citation>
    <scope>NUCLEOTIDE SEQUENCE [LARGE SCALE GENOMIC DNA]</scope>
    <source>
        <strain evidence="3">JCM 18326</strain>
    </source>
</reference>
<dbReference type="Proteomes" id="UP001500298">
    <property type="component" value="Unassembled WGS sequence"/>
</dbReference>
<protein>
    <recommendedName>
        <fullName evidence="4">Lipoprotein</fullName>
    </recommendedName>
</protein>
<name>A0ABP9DNU1_9BACT</name>
<proteinExistence type="predicted"/>
<gene>
    <name evidence="2" type="ORF">GCM10023331_36880</name>
</gene>
<dbReference type="EMBL" id="BAABJX010000059">
    <property type="protein sequence ID" value="GAA4848755.1"/>
    <property type="molecule type" value="Genomic_DNA"/>
</dbReference>
<keyword evidence="1" id="KW-0732">Signal</keyword>
<feature type="chain" id="PRO_5045395787" description="Lipoprotein" evidence="1">
    <location>
        <begin position="21"/>
        <end position="112"/>
    </location>
</feature>
<keyword evidence="3" id="KW-1185">Reference proteome</keyword>
<evidence type="ECO:0000256" key="1">
    <source>
        <dbReference type="SAM" id="SignalP"/>
    </source>
</evidence>
<dbReference type="RefSeq" id="WP_345374530.1">
    <property type="nucleotide sequence ID" value="NZ_BAABJX010000059.1"/>
</dbReference>
<feature type="signal peptide" evidence="1">
    <location>
        <begin position="1"/>
        <end position="20"/>
    </location>
</feature>
<accession>A0ABP9DNU1</accession>
<comment type="caution">
    <text evidence="2">The sequence shown here is derived from an EMBL/GenBank/DDBJ whole genome shotgun (WGS) entry which is preliminary data.</text>
</comment>
<evidence type="ECO:0000313" key="3">
    <source>
        <dbReference type="Proteomes" id="UP001500298"/>
    </source>
</evidence>
<evidence type="ECO:0000313" key="2">
    <source>
        <dbReference type="EMBL" id="GAA4848755.1"/>
    </source>
</evidence>